<dbReference type="EMBL" id="CT573213">
    <property type="protein sequence ID" value="CAJ63679.1"/>
    <property type="molecule type" value="Genomic_DNA"/>
</dbReference>
<accession>Q0RFR2</accession>
<dbReference type="Pfam" id="PF00932">
    <property type="entry name" value="LTD"/>
    <property type="match status" value="1"/>
</dbReference>
<feature type="compositionally biased region" description="Polar residues" evidence="1">
    <location>
        <begin position="454"/>
        <end position="466"/>
    </location>
</feature>
<dbReference type="HOGENOM" id="CLU_027057_1_0_11"/>
<dbReference type="Proteomes" id="UP000000657">
    <property type="component" value="Chromosome"/>
</dbReference>
<evidence type="ECO:0000313" key="3">
    <source>
        <dbReference type="EMBL" id="CAJ63679.1"/>
    </source>
</evidence>
<keyword evidence="4" id="KW-1185">Reference proteome</keyword>
<gene>
    <name evidence="3" type="ordered locus">FRAAL5039</name>
</gene>
<dbReference type="Gene3D" id="2.60.40.1260">
    <property type="entry name" value="Lamin Tail domain"/>
    <property type="match status" value="1"/>
</dbReference>
<evidence type="ECO:0000313" key="4">
    <source>
        <dbReference type="Proteomes" id="UP000000657"/>
    </source>
</evidence>
<feature type="domain" description="LTD" evidence="2">
    <location>
        <begin position="28"/>
        <end position="130"/>
    </location>
</feature>
<evidence type="ECO:0000256" key="1">
    <source>
        <dbReference type="SAM" id="MobiDB-lite"/>
    </source>
</evidence>
<organism evidence="3 4">
    <name type="scientific">Frankia alni (strain DSM 45986 / CECT 9034 / ACN14a)</name>
    <dbReference type="NCBI Taxonomy" id="326424"/>
    <lineage>
        <taxon>Bacteria</taxon>
        <taxon>Bacillati</taxon>
        <taxon>Actinomycetota</taxon>
        <taxon>Actinomycetes</taxon>
        <taxon>Frankiales</taxon>
        <taxon>Frankiaceae</taxon>
        <taxon>Frankia</taxon>
    </lineage>
</organism>
<dbReference type="InterPro" id="IPR036415">
    <property type="entry name" value="Lamin_tail_dom_sf"/>
</dbReference>
<protein>
    <recommendedName>
        <fullName evidence="2">LTD domain-containing protein</fullName>
    </recommendedName>
</protein>
<feature type="region of interest" description="Disordered" evidence="1">
    <location>
        <begin position="441"/>
        <end position="466"/>
    </location>
</feature>
<sequence length="466" mass="47924">MRRHSRGKVRLAVATALAVVAVATVGLFGMPAMAAGPADVRINEVESSGGSPGDWVELTNIGSAAVDVSGWVVKDNDDSHVFTVASGTSLAPGGHLVLDVDPVFGLGSADSVRLYQPGGTTLVDSYTWTSHASTTYGRCPDGTGAFTTTTSSTRGAANACPATVWPGGSAVATADDANVFGTNLSGLSFQSSSVLWAVKNGPGTLYRLVPNGAKWQPDTTGGWASGKALHYAGGTGDPDAEGVVTTPDGVVVSTERDNSNSGTSLLKVLRYDGSSTAPSLNATAEWNLTADLPAVAANSGLEAISWIPDTYLTAHGFHDEHTNTAYDPGAYPGHGSGLYFVGLEANGSVYAYALNQGGGAYTRIATVASGFPAVMDLEYEPATGHLWAECDDTCQGRTATLDINAQGRLTGTAVYARPSGMSNYNNEGFALAPQDSCSSGHKPVVWSDDDNDSSHALRTGTLNCTP</sequence>
<dbReference type="SUPFAM" id="SSF74853">
    <property type="entry name" value="Lamin A/C globular tail domain"/>
    <property type="match status" value="1"/>
</dbReference>
<proteinExistence type="predicted"/>
<reference evidence="3 4" key="1">
    <citation type="journal article" date="2007" name="Genome Res.">
        <title>Genome characteristics of facultatively symbiotic Frankia sp. strains reflect host range and host plant biogeography.</title>
        <authorList>
            <person name="Normand P."/>
            <person name="Lapierre P."/>
            <person name="Tisa L.S."/>
            <person name="Gogarten J.P."/>
            <person name="Alloisio N."/>
            <person name="Bagnarol E."/>
            <person name="Bassi C.A."/>
            <person name="Berry A.M."/>
            <person name="Bickhart D.M."/>
            <person name="Choisne N."/>
            <person name="Couloux A."/>
            <person name="Cournoyer B."/>
            <person name="Cruveiller S."/>
            <person name="Daubin V."/>
            <person name="Demange N."/>
            <person name="Francino M.P."/>
            <person name="Goltsman E."/>
            <person name="Huang Y."/>
            <person name="Kopp O.R."/>
            <person name="Labarre L."/>
            <person name="Lapidus A."/>
            <person name="Lavire C."/>
            <person name="Marechal J."/>
            <person name="Martinez M."/>
            <person name="Mastronunzio J.E."/>
            <person name="Mullin B.C."/>
            <person name="Niemann J."/>
            <person name="Pujic P."/>
            <person name="Rawnsley T."/>
            <person name="Rouy Z."/>
            <person name="Schenowitz C."/>
            <person name="Sellstedt A."/>
            <person name="Tavares F."/>
            <person name="Tomkins J.P."/>
            <person name="Vallenet D."/>
            <person name="Valverde C."/>
            <person name="Wall L.G."/>
            <person name="Wang Y."/>
            <person name="Medigue C."/>
            <person name="Benson D.R."/>
        </authorList>
    </citation>
    <scope>NUCLEOTIDE SEQUENCE [LARGE SCALE GENOMIC DNA]</scope>
    <source>
        <strain evidence="4">DSM 45986 / CECT 9034 / ACN14a</strain>
    </source>
</reference>
<dbReference type="InterPro" id="IPR001322">
    <property type="entry name" value="Lamin_tail_dom"/>
</dbReference>
<dbReference type="PROSITE" id="PS51841">
    <property type="entry name" value="LTD"/>
    <property type="match status" value="1"/>
</dbReference>
<name>Q0RFR2_FRAAA</name>
<dbReference type="STRING" id="326424.FRAAL5039"/>
<evidence type="ECO:0000259" key="2">
    <source>
        <dbReference type="PROSITE" id="PS51841"/>
    </source>
</evidence>
<dbReference type="RefSeq" id="WP_011606150.1">
    <property type="nucleotide sequence ID" value="NC_008278.1"/>
</dbReference>
<dbReference type="KEGG" id="fal:FRAAL5039"/>
<dbReference type="AlphaFoldDB" id="Q0RFR2"/>
<dbReference type="eggNOG" id="COG3204">
    <property type="taxonomic scope" value="Bacteria"/>
</dbReference>